<sequence>MAAIVPISCNQRWRSRSRNASTDSDFLGLIPASLPFGDTLQDAVSESEDEDESIEQVESSHNIVIPREYTAHEAAWLIPPPVNSAKSIERRRASSS</sequence>
<reference evidence="1" key="1">
    <citation type="submission" date="2024-01" db="EMBL/GenBank/DDBJ databases">
        <authorList>
            <person name="Webb A."/>
        </authorList>
    </citation>
    <scope>NUCLEOTIDE SEQUENCE</scope>
    <source>
        <strain evidence="1">Pm1</strain>
    </source>
</reference>
<dbReference type="EMBL" id="CAKLBY020000227">
    <property type="protein sequence ID" value="CAK7937342.1"/>
    <property type="molecule type" value="Genomic_DNA"/>
</dbReference>
<dbReference type="Proteomes" id="UP001162060">
    <property type="component" value="Unassembled WGS sequence"/>
</dbReference>
<gene>
    <name evidence="1" type="ORF">PM001_LOCUS22492</name>
</gene>
<name>A0AAV1UUK7_9STRA</name>
<organism evidence="1 2">
    <name type="scientific">Peronospora matthiolae</name>
    <dbReference type="NCBI Taxonomy" id="2874970"/>
    <lineage>
        <taxon>Eukaryota</taxon>
        <taxon>Sar</taxon>
        <taxon>Stramenopiles</taxon>
        <taxon>Oomycota</taxon>
        <taxon>Peronosporomycetes</taxon>
        <taxon>Peronosporales</taxon>
        <taxon>Peronosporaceae</taxon>
        <taxon>Peronospora</taxon>
    </lineage>
</organism>
<evidence type="ECO:0000313" key="1">
    <source>
        <dbReference type="EMBL" id="CAK7937342.1"/>
    </source>
</evidence>
<comment type="caution">
    <text evidence="1">The sequence shown here is derived from an EMBL/GenBank/DDBJ whole genome shotgun (WGS) entry which is preliminary data.</text>
</comment>
<protein>
    <submittedName>
        <fullName evidence="1">Uncharacterized protein</fullName>
    </submittedName>
</protein>
<dbReference type="AlphaFoldDB" id="A0AAV1UUK7"/>
<accession>A0AAV1UUK7</accession>
<proteinExistence type="predicted"/>
<evidence type="ECO:0000313" key="2">
    <source>
        <dbReference type="Proteomes" id="UP001162060"/>
    </source>
</evidence>